<evidence type="ECO:0000256" key="1">
    <source>
        <dbReference type="SAM" id="MobiDB-lite"/>
    </source>
</evidence>
<evidence type="ECO:0000313" key="5">
    <source>
        <dbReference type="Proteomes" id="UP000049023"/>
    </source>
</evidence>
<gene>
    <name evidence="3" type="ORF">ERS007703_00651</name>
    <name evidence="2" type="ORF">ERS027661_04563</name>
</gene>
<dbReference type="Proteomes" id="UP000049023">
    <property type="component" value="Unassembled WGS sequence"/>
</dbReference>
<feature type="compositionally biased region" description="Basic residues" evidence="1">
    <location>
        <begin position="1"/>
        <end position="11"/>
    </location>
</feature>
<accession>A0A0U0QNQ3</accession>
<proteinExistence type="predicted"/>
<reference evidence="4 5" key="2">
    <citation type="submission" date="2015-03" db="EMBL/GenBank/DDBJ databases">
        <authorList>
            <consortium name="Pathogen Informatics"/>
        </authorList>
    </citation>
    <scope>NUCLEOTIDE SEQUENCE [LARGE SCALE GENOMIC DNA]</scope>
    <source>
        <strain evidence="2 5">Bir 187</strain>
        <strain evidence="4">K00500041</strain>
    </source>
</reference>
<protein>
    <submittedName>
        <fullName evidence="3">Uncharacterized protein</fullName>
    </submittedName>
</protein>
<feature type="region of interest" description="Disordered" evidence="1">
    <location>
        <begin position="1"/>
        <end position="26"/>
    </location>
</feature>
<dbReference type="AlphaFoldDB" id="A0A0U0QNQ3"/>
<evidence type="ECO:0000313" key="3">
    <source>
        <dbReference type="EMBL" id="COV14755.1"/>
    </source>
</evidence>
<dbReference type="EMBL" id="CSAE01000041">
    <property type="protein sequence ID" value="COV14755.1"/>
    <property type="molecule type" value="Genomic_DNA"/>
</dbReference>
<organism evidence="3 4">
    <name type="scientific">Mycobacterium tuberculosis</name>
    <dbReference type="NCBI Taxonomy" id="1773"/>
    <lineage>
        <taxon>Bacteria</taxon>
        <taxon>Bacillati</taxon>
        <taxon>Actinomycetota</taxon>
        <taxon>Actinomycetes</taxon>
        <taxon>Mycobacteriales</taxon>
        <taxon>Mycobacteriaceae</taxon>
        <taxon>Mycobacterium</taxon>
        <taxon>Mycobacterium tuberculosis complex</taxon>
    </lineage>
</organism>
<sequence length="66" mass="6605">MSTANHNRRNRAGAGTSREVGHASRPVSTIAVDAISSTRVSTVIATLAAGICNQANGLNRTAASGG</sequence>
<reference evidence="3" key="1">
    <citation type="submission" date="2015-03" db="EMBL/GenBank/DDBJ databases">
        <authorList>
            <person name="Murphy D."/>
        </authorList>
    </citation>
    <scope>NUCLEOTIDE SEQUENCE [LARGE SCALE GENOMIC DNA]</scope>
    <source>
        <strain evidence="3">K00500041</strain>
    </source>
</reference>
<evidence type="ECO:0000313" key="4">
    <source>
        <dbReference type="Proteomes" id="UP000038802"/>
    </source>
</evidence>
<dbReference type="EMBL" id="CNFU01001625">
    <property type="protein sequence ID" value="CKT60287.1"/>
    <property type="molecule type" value="Genomic_DNA"/>
</dbReference>
<dbReference type="Proteomes" id="UP000038802">
    <property type="component" value="Unassembled WGS sequence"/>
</dbReference>
<evidence type="ECO:0000313" key="2">
    <source>
        <dbReference type="EMBL" id="CKT60287.1"/>
    </source>
</evidence>
<name>A0A0U0QNQ3_MYCTX</name>